<feature type="region of interest" description="Disordered" evidence="1">
    <location>
        <begin position="421"/>
        <end position="490"/>
    </location>
</feature>
<name>A0A8D8RIC7_9HEMI</name>
<evidence type="ECO:0000256" key="2">
    <source>
        <dbReference type="SAM" id="SignalP"/>
    </source>
</evidence>
<evidence type="ECO:0000256" key="1">
    <source>
        <dbReference type="SAM" id="MobiDB-lite"/>
    </source>
</evidence>
<sequence>MWHSIRACLYLYLVKLVVQTEGITYLKGIPTAKWTTRMIPLSKWLEDNNWRLAPYGNHEFTKIFKQYKPVILAKYLEVAPANITDTSLAKYVMSLFFTSTQPITKKLLKKDKIRLGKMKLVKENLDHLEAKLGLTTLPPPTTTEPPTEPYTGPSTRKTAMSFFDPDYIFDPNWPLKQIKRLKRDVSDRLVTPSMNEIQHEVGNEHQNQDPSLNLLWIKLMRNEFGMNPLNTKNTHEKKINRFKREVNNIIESQSHEKRVLQKRDLGSIVRRSTKRPHLSRNFKAQSMKRYKQDLHLATMLQDLAANITICPELLNFKRAMDDCKKNNLSTLFYVYNNVAYFGSVPPHVLPTQAANVTAKSKAVTYELGATKIISGDIFGDEKKKQHPKVAPGDVDIPNINIEPEQVETTIKSIEKEEVTEITDTTKLKRTRKKKTADKNETSSDTTKKTRAKRKTTKPVEDSLENNSKVNSETENASSQGKSKKRKVRSVDVASQNLVVNMLPTLLYFVHNNMHLQIRRKRNADELNDKTNKLEDKGETSNLGHFGKLKESIKRSKSNFVSYVKDKKDSFLDMPRKARYIAREMFLDGKFFVQELKEVPDRMKQDFKEKKEMFNLIWDMFKIFMPATEVGEQGGTTPETKVVNDPKQYVKNPEDYLTPDLSDLQGTTKIRDDKKAETLNEITTTKLFRTTSKTEPRTEMSTTLAKTERHVETTTTHVPTTTTIKLTTRTHAPIETSTTPVITRAPVTQEIKTAKQYASEPVLVTDPTTEEIYHTKVLGPDYVPTNTRFVEDSSPTPTSIYDRVAQNINDENTFDKLSKSMKDKQFMDSLIKHTDADRLRNVMGNVNPGDIFKKMDDKAINRMGKLMAELDGDTIRSMQELALKTFVKPGGGSTLNPQNKLNKNK</sequence>
<feature type="region of interest" description="Disordered" evidence="1">
    <location>
        <begin position="134"/>
        <end position="154"/>
    </location>
</feature>
<feature type="signal peptide" evidence="2">
    <location>
        <begin position="1"/>
        <end position="22"/>
    </location>
</feature>
<proteinExistence type="predicted"/>
<feature type="region of interest" description="Disordered" evidence="1">
    <location>
        <begin position="691"/>
        <end position="718"/>
    </location>
</feature>
<reference evidence="3" key="1">
    <citation type="submission" date="2021-05" db="EMBL/GenBank/DDBJ databases">
        <authorList>
            <person name="Alioto T."/>
            <person name="Alioto T."/>
            <person name="Gomez Garrido J."/>
        </authorList>
    </citation>
    <scope>NUCLEOTIDE SEQUENCE</scope>
</reference>
<evidence type="ECO:0000313" key="3">
    <source>
        <dbReference type="EMBL" id="CAG6649601.1"/>
    </source>
</evidence>
<protein>
    <submittedName>
        <fullName evidence="3">Uncharacterized protein</fullName>
    </submittedName>
</protein>
<feature type="compositionally biased region" description="Polar residues" evidence="1">
    <location>
        <begin position="464"/>
        <end position="480"/>
    </location>
</feature>
<organism evidence="3">
    <name type="scientific">Cacopsylla melanoneura</name>
    <dbReference type="NCBI Taxonomy" id="428564"/>
    <lineage>
        <taxon>Eukaryota</taxon>
        <taxon>Metazoa</taxon>
        <taxon>Ecdysozoa</taxon>
        <taxon>Arthropoda</taxon>
        <taxon>Hexapoda</taxon>
        <taxon>Insecta</taxon>
        <taxon>Pterygota</taxon>
        <taxon>Neoptera</taxon>
        <taxon>Paraneoptera</taxon>
        <taxon>Hemiptera</taxon>
        <taxon>Sternorrhyncha</taxon>
        <taxon>Psylloidea</taxon>
        <taxon>Psyllidae</taxon>
        <taxon>Psyllinae</taxon>
        <taxon>Cacopsylla</taxon>
    </lineage>
</organism>
<feature type="chain" id="PRO_5034409598" evidence="2">
    <location>
        <begin position="23"/>
        <end position="904"/>
    </location>
</feature>
<dbReference type="EMBL" id="HBUF01158666">
    <property type="protein sequence ID" value="CAG6649601.1"/>
    <property type="molecule type" value="Transcribed_RNA"/>
</dbReference>
<feature type="compositionally biased region" description="Pro residues" evidence="1">
    <location>
        <begin position="137"/>
        <end position="148"/>
    </location>
</feature>
<accession>A0A8D8RIC7</accession>
<dbReference type="AlphaFoldDB" id="A0A8D8RIC7"/>
<keyword evidence="2" id="KW-0732">Signal</keyword>
<feature type="compositionally biased region" description="Basic and acidic residues" evidence="1">
    <location>
        <begin position="436"/>
        <end position="447"/>
    </location>
</feature>